<organism evidence="7 8">
    <name type="scientific">Noviherbaspirillum saxi</name>
    <dbReference type="NCBI Taxonomy" id="2320863"/>
    <lineage>
        <taxon>Bacteria</taxon>
        <taxon>Pseudomonadati</taxon>
        <taxon>Pseudomonadota</taxon>
        <taxon>Betaproteobacteria</taxon>
        <taxon>Burkholderiales</taxon>
        <taxon>Oxalobacteraceae</taxon>
        <taxon>Noviherbaspirillum</taxon>
    </lineage>
</organism>
<sequence length="528" mass="57066">MEWFRNMRIFPKLLSSFLVVLALTVLLSLFAITQLKKVNHTTLDLESRWLPAIQNLLEIKAGMAQLRAEELEHILAADDVKMRTHEKRMSELTQRLATVRGQYEQLAITAKERETYAEVVKLWEEYKTEHDNVVSLSAENKKNEAIIFNRGSLTRLYGEMRDEIDKLVQTTREGSVAASQAGNEVYQESQVWVSSMLSGTVLLGLVFAFAIARQVSRPLQQAVTIARRVADGDLRAEISPASMDETGQLMIALRDMNGSLKKIVDAVRTSSDAIAETSAEIAMGNGDLSSRTEQQASSLEETAASMEELTATVRQNAENASQANQLAATASDIAGQGGEVVSRVVETMGAINGSAKKIVDIIGVIDGIAFQTNILALNAAVEAARAGEQGRGFAVVAAEVRSLAQRSAGAAREIKTLIDDSVEKVATGSRLVDQAGATIAEVVASVQRVGTIVAEISVASQEQNEGIQQIGRAIAEMDQTTQQNAGLVEEASAAANALQDETRRMANLVSVFKLSDQDAADIRPLHTT</sequence>
<dbReference type="AlphaFoldDB" id="A0A3A3FHC6"/>
<dbReference type="CDD" id="cd11386">
    <property type="entry name" value="MCP_signal"/>
    <property type="match status" value="1"/>
</dbReference>
<feature type="domain" description="HAMP" evidence="6">
    <location>
        <begin position="213"/>
        <end position="265"/>
    </location>
</feature>
<proteinExistence type="inferred from homology"/>
<dbReference type="GO" id="GO:0004888">
    <property type="term" value="F:transmembrane signaling receptor activity"/>
    <property type="evidence" value="ECO:0007669"/>
    <property type="project" value="InterPro"/>
</dbReference>
<gene>
    <name evidence="7" type="ORF">D3871_26430</name>
</gene>
<reference evidence="8" key="1">
    <citation type="submission" date="2018-09" db="EMBL/GenBank/DDBJ databases">
        <authorList>
            <person name="Zhu H."/>
        </authorList>
    </citation>
    <scope>NUCLEOTIDE SEQUENCE [LARGE SCALE GENOMIC DNA]</scope>
    <source>
        <strain evidence="8">K1R23-30</strain>
    </source>
</reference>
<evidence type="ECO:0000256" key="4">
    <source>
        <dbReference type="PROSITE-ProRule" id="PRU00284"/>
    </source>
</evidence>
<dbReference type="InterPro" id="IPR024478">
    <property type="entry name" value="HlyB_4HB_MCP"/>
</dbReference>
<keyword evidence="2" id="KW-0488">Methylation</keyword>
<comment type="subcellular location">
    <subcellularLocation>
        <location evidence="1">Membrane</location>
    </subcellularLocation>
</comment>
<dbReference type="Pfam" id="PF12729">
    <property type="entry name" value="4HB_MCP_1"/>
    <property type="match status" value="1"/>
</dbReference>
<dbReference type="CDD" id="cd06225">
    <property type="entry name" value="HAMP"/>
    <property type="match status" value="1"/>
</dbReference>
<comment type="similarity">
    <text evidence="3">Belongs to the methyl-accepting chemotaxis (MCP) protein family.</text>
</comment>
<dbReference type="Pfam" id="PF00672">
    <property type="entry name" value="HAMP"/>
    <property type="match status" value="1"/>
</dbReference>
<dbReference type="SMART" id="SM00283">
    <property type="entry name" value="MA"/>
    <property type="match status" value="1"/>
</dbReference>
<evidence type="ECO:0000256" key="3">
    <source>
        <dbReference type="ARBA" id="ARBA00029447"/>
    </source>
</evidence>
<dbReference type="FunFam" id="1.10.287.950:FF:000001">
    <property type="entry name" value="Methyl-accepting chemotaxis sensory transducer"/>
    <property type="match status" value="1"/>
</dbReference>
<dbReference type="EMBL" id="QYUO01000003">
    <property type="protein sequence ID" value="RJF92791.1"/>
    <property type="molecule type" value="Genomic_DNA"/>
</dbReference>
<dbReference type="GO" id="GO:0005886">
    <property type="term" value="C:plasma membrane"/>
    <property type="evidence" value="ECO:0007669"/>
    <property type="project" value="TreeGrafter"/>
</dbReference>
<evidence type="ECO:0000259" key="6">
    <source>
        <dbReference type="PROSITE" id="PS50885"/>
    </source>
</evidence>
<keyword evidence="4" id="KW-0807">Transducer</keyword>
<dbReference type="SUPFAM" id="SSF58104">
    <property type="entry name" value="Methyl-accepting chemotaxis protein (MCP) signaling domain"/>
    <property type="match status" value="1"/>
</dbReference>
<evidence type="ECO:0000259" key="5">
    <source>
        <dbReference type="PROSITE" id="PS50111"/>
    </source>
</evidence>
<dbReference type="GO" id="GO:0007165">
    <property type="term" value="P:signal transduction"/>
    <property type="evidence" value="ECO:0007669"/>
    <property type="project" value="UniProtKB-KW"/>
</dbReference>
<dbReference type="PROSITE" id="PS50111">
    <property type="entry name" value="CHEMOTAXIS_TRANSDUC_2"/>
    <property type="match status" value="1"/>
</dbReference>
<comment type="caution">
    <text evidence="7">The sequence shown here is derived from an EMBL/GenBank/DDBJ whole genome shotgun (WGS) entry which is preliminary data.</text>
</comment>
<dbReference type="PANTHER" id="PTHR43531:SF14">
    <property type="entry name" value="METHYL-ACCEPTING CHEMOTAXIS PROTEIN I-RELATED"/>
    <property type="match status" value="1"/>
</dbReference>
<dbReference type="PROSITE" id="PS50885">
    <property type="entry name" value="HAMP"/>
    <property type="match status" value="1"/>
</dbReference>
<dbReference type="Gene3D" id="1.10.287.950">
    <property type="entry name" value="Methyl-accepting chemotaxis protein"/>
    <property type="match status" value="1"/>
</dbReference>
<dbReference type="InterPro" id="IPR004090">
    <property type="entry name" value="Chemotax_Me-accpt_rcpt"/>
</dbReference>
<dbReference type="InterPro" id="IPR003660">
    <property type="entry name" value="HAMP_dom"/>
</dbReference>
<name>A0A3A3FHC6_9BURK</name>
<dbReference type="PANTHER" id="PTHR43531">
    <property type="entry name" value="PROTEIN ICFG"/>
    <property type="match status" value="1"/>
</dbReference>
<dbReference type="SMART" id="SM00304">
    <property type="entry name" value="HAMP"/>
    <property type="match status" value="1"/>
</dbReference>
<protein>
    <submittedName>
        <fullName evidence="7">HAMP domain-containing protein</fullName>
    </submittedName>
</protein>
<dbReference type="GO" id="GO:0006935">
    <property type="term" value="P:chemotaxis"/>
    <property type="evidence" value="ECO:0007669"/>
    <property type="project" value="InterPro"/>
</dbReference>
<evidence type="ECO:0000313" key="8">
    <source>
        <dbReference type="Proteomes" id="UP000265955"/>
    </source>
</evidence>
<dbReference type="InterPro" id="IPR051310">
    <property type="entry name" value="MCP_chemotaxis"/>
</dbReference>
<evidence type="ECO:0000256" key="2">
    <source>
        <dbReference type="ARBA" id="ARBA00022481"/>
    </source>
</evidence>
<dbReference type="Pfam" id="PF00015">
    <property type="entry name" value="MCPsignal"/>
    <property type="match status" value="1"/>
</dbReference>
<dbReference type="InterPro" id="IPR004089">
    <property type="entry name" value="MCPsignal_dom"/>
</dbReference>
<keyword evidence="8" id="KW-1185">Reference proteome</keyword>
<dbReference type="PRINTS" id="PR00260">
    <property type="entry name" value="CHEMTRNSDUCR"/>
</dbReference>
<dbReference type="Proteomes" id="UP000265955">
    <property type="component" value="Unassembled WGS sequence"/>
</dbReference>
<accession>A0A3A3FHC6</accession>
<dbReference type="OrthoDB" id="9763018at2"/>
<evidence type="ECO:0000256" key="1">
    <source>
        <dbReference type="ARBA" id="ARBA00004370"/>
    </source>
</evidence>
<feature type="domain" description="Methyl-accepting transducer" evidence="5">
    <location>
        <begin position="270"/>
        <end position="499"/>
    </location>
</feature>
<evidence type="ECO:0000313" key="7">
    <source>
        <dbReference type="EMBL" id="RJF92791.1"/>
    </source>
</evidence>